<dbReference type="AlphaFoldDB" id="A0A0J2GSH7"/>
<sequence>MKTVTTTVKEESPMTVESRIFSVAEYVQPSEGEPIRSVVLETRDSIIVVWHVHPGQEIAAHIHPHGQDTWTVLSGMADYFQGNGIVRALREGEIAVARPGQVHGARNTGTEPFVLVSVVASANAGFVLAER</sequence>
<protein>
    <recommendedName>
        <fullName evidence="2">Cupin type-2 domain-containing protein</fullName>
    </recommendedName>
</protein>
<dbReference type="InterPro" id="IPR014710">
    <property type="entry name" value="RmlC-like_jellyroll"/>
</dbReference>
<keyword evidence="1" id="KW-0479">Metal-binding</keyword>
<keyword evidence="6" id="KW-1185">Reference proteome</keyword>
<dbReference type="Proteomes" id="UP000036305">
    <property type="component" value="Unassembled WGS sequence"/>
</dbReference>
<dbReference type="Pfam" id="PF07883">
    <property type="entry name" value="Cupin_2"/>
    <property type="match status" value="1"/>
</dbReference>
<dbReference type="SUPFAM" id="SSF51182">
    <property type="entry name" value="RmlC-like cupins"/>
    <property type="match status" value="1"/>
</dbReference>
<dbReference type="Proteomes" id="UP000020202">
    <property type="component" value="Unassembled WGS sequence"/>
</dbReference>
<dbReference type="InterPro" id="IPR051610">
    <property type="entry name" value="GPI/OXD"/>
</dbReference>
<dbReference type="GO" id="GO:0046872">
    <property type="term" value="F:metal ion binding"/>
    <property type="evidence" value="ECO:0007669"/>
    <property type="project" value="UniProtKB-KW"/>
</dbReference>
<proteinExistence type="predicted"/>
<dbReference type="PANTHER" id="PTHR35848:SF6">
    <property type="entry name" value="CUPIN TYPE-2 DOMAIN-CONTAINING PROTEIN"/>
    <property type="match status" value="1"/>
</dbReference>
<gene>
    <name evidence="3" type="ORF">L373_06059</name>
    <name evidence="4" type="ORF">SK91_05860</name>
</gene>
<dbReference type="EMBL" id="LEUS01000031">
    <property type="protein sequence ID" value="KLY25269.1"/>
    <property type="molecule type" value="Genomic_DNA"/>
</dbReference>
<evidence type="ECO:0000259" key="2">
    <source>
        <dbReference type="Pfam" id="PF07883"/>
    </source>
</evidence>
<dbReference type="InterPro" id="IPR013096">
    <property type="entry name" value="Cupin_2"/>
</dbReference>
<organism evidence="3 5">
    <name type="scientific">Klebsiella michiganensis</name>
    <dbReference type="NCBI Taxonomy" id="1134687"/>
    <lineage>
        <taxon>Bacteria</taxon>
        <taxon>Pseudomonadati</taxon>
        <taxon>Pseudomonadota</taxon>
        <taxon>Gammaproteobacteria</taxon>
        <taxon>Enterobacterales</taxon>
        <taxon>Enterobacteriaceae</taxon>
        <taxon>Klebsiella/Raoultella group</taxon>
        <taxon>Klebsiella</taxon>
    </lineage>
</organism>
<evidence type="ECO:0000313" key="6">
    <source>
        <dbReference type="Proteomes" id="UP000036305"/>
    </source>
</evidence>
<comment type="caution">
    <text evidence="3">The sequence shown here is derived from an EMBL/GenBank/DDBJ whole genome shotgun (WGS) entry which is preliminary data.</text>
</comment>
<feature type="domain" description="Cupin type-2" evidence="2">
    <location>
        <begin position="49"/>
        <end position="119"/>
    </location>
</feature>
<accession>A0A0J2GSH7</accession>
<evidence type="ECO:0000256" key="1">
    <source>
        <dbReference type="ARBA" id="ARBA00022723"/>
    </source>
</evidence>
<dbReference type="EMBL" id="JCNZ01000023">
    <property type="protein sequence ID" value="EWF79754.1"/>
    <property type="molecule type" value="Genomic_DNA"/>
</dbReference>
<reference evidence="3 5" key="1">
    <citation type="submission" date="2014-01" db="EMBL/GenBank/DDBJ databases">
        <title>The Genome Sequence of Klebsiella oxytoca MGH 27.</title>
        <authorList>
            <consortium name="The Broad Institute Genomics Platform"/>
            <consortium name="The Broad Institute Genome Sequencing Center for Infectious Disease"/>
            <person name="Murphy C."/>
            <person name="Cosimi L."/>
            <person name="Cerqueira G."/>
            <person name="Feldgarden M."/>
            <person name="Earl A."/>
            <person name="Hung D."/>
            <person name="Onderdonk A.B."/>
            <person name="Ferraro M.J."/>
            <person name="Hooper D."/>
            <person name="Dekker J."/>
            <person name="O'Brien T."/>
            <person name="Huang S."/>
            <person name="Quan V."/>
            <person name="Ernst C."/>
            <person name="Delaney M."/>
            <person name="DuBois A."/>
            <person name="Kim D.S."/>
            <person name="Young S.K."/>
            <person name="Zeng Q."/>
            <person name="Gargeya S."/>
            <person name="Fitzgerald M."/>
            <person name="Abouelleil A."/>
            <person name="Alvarado L."/>
            <person name="Berlin A.M."/>
            <person name="Chapman S.B."/>
            <person name="Gainer-Dewar J."/>
            <person name="Goldberg J."/>
            <person name="Gnerre S."/>
            <person name="Griggs A."/>
            <person name="Gujja S."/>
            <person name="Hansen M."/>
            <person name="Howarth C."/>
            <person name="Imamovic A."/>
            <person name="Ireland A."/>
            <person name="Larimer J."/>
            <person name="McCowan C."/>
            <person name="Murphy C."/>
            <person name="Pearson M."/>
            <person name="Poon T.W."/>
            <person name="Priest M."/>
            <person name="Roberts A."/>
            <person name="Saif S."/>
            <person name="Shea T."/>
            <person name="Sykes S."/>
            <person name="Wortman J."/>
            <person name="Nusbaum C."/>
            <person name="Birren B."/>
        </authorList>
    </citation>
    <scope>NUCLEOTIDE SEQUENCE [LARGE SCALE GENOMIC DNA]</scope>
    <source>
        <strain evidence="3 5">MGH 27</strain>
    </source>
</reference>
<evidence type="ECO:0000313" key="4">
    <source>
        <dbReference type="EMBL" id="KLY25269.1"/>
    </source>
</evidence>
<name>A0A0J2GSH7_9ENTR</name>
<evidence type="ECO:0000313" key="3">
    <source>
        <dbReference type="EMBL" id="EWF79754.1"/>
    </source>
</evidence>
<dbReference type="Gene3D" id="2.60.120.10">
    <property type="entry name" value="Jelly Rolls"/>
    <property type="match status" value="1"/>
</dbReference>
<dbReference type="InterPro" id="IPR011051">
    <property type="entry name" value="RmlC_Cupin_sf"/>
</dbReference>
<reference evidence="4 6" key="2">
    <citation type="submission" date="2015-06" db="EMBL/GenBank/DDBJ databases">
        <title>The Genome Sequence of None.</title>
        <authorList>
            <consortium name="The Broad Institute Genomics Platform"/>
            <consortium name="The Broad Institute Genome Sequencing Center for Infectious Disease"/>
            <person name="Earl A.M."/>
            <person name="Onderdonk A.B."/>
            <person name="Kirby J."/>
            <person name="Ferraro M.J."/>
            <person name="Huang S."/>
            <person name="Spencer M."/>
            <person name="Fodor A."/>
            <person name="Hooper D."/>
            <person name="Dekker J."/>
            <person name="O'Brien T."/>
            <person name="Quan V."/>
            <person name="Gombosev A."/>
            <person name="Delaney M."/>
            <person name="DuBois A."/>
            <person name="Ernst C."/>
            <person name="Kim D.S."/>
            <person name="Rossman W."/>
            <person name="Gohs F."/>
            <person name="Petruso H."/>
            <person name="Nozar T."/>
            <person name="Mougeot F."/>
            <person name="Manson-McGuire A."/>
            <person name="Young S."/>
            <person name="Abouelleil A."/>
            <person name="Cao P."/>
            <person name="Chapman S.B."/>
            <person name="Griggs A."/>
            <person name="Priest M."/>
            <person name="Shea T."/>
            <person name="Wortman I."/>
            <person name="Wortman J.R."/>
            <person name="Nusbaum C."/>
            <person name="Birren B."/>
        </authorList>
    </citation>
    <scope>NUCLEOTIDE SEQUENCE [LARGE SCALE GENOMIC DNA]</scope>
    <source>
        <strain evidence="4 6">MGH87</strain>
    </source>
</reference>
<dbReference type="PANTHER" id="PTHR35848">
    <property type="entry name" value="OXALATE-BINDING PROTEIN"/>
    <property type="match status" value="1"/>
</dbReference>
<dbReference type="CDD" id="cd07008">
    <property type="entry name" value="cupin_yp_001338853-like"/>
    <property type="match status" value="1"/>
</dbReference>
<evidence type="ECO:0000313" key="5">
    <source>
        <dbReference type="Proteomes" id="UP000020202"/>
    </source>
</evidence>